<evidence type="ECO:0000313" key="31">
    <source>
        <dbReference type="Proteomes" id="UP000273443"/>
    </source>
</evidence>
<dbReference type="Proteomes" id="UP000273443">
    <property type="component" value="Chromosome"/>
</dbReference>
<feature type="binding site" evidence="10">
    <location>
        <begin position="238"/>
        <end position="239"/>
    </location>
    <ligand>
        <name>ATP</name>
        <dbReference type="ChEBI" id="CHEBI:30616"/>
    </ligand>
</feature>
<evidence type="ECO:0000313" key="19">
    <source>
        <dbReference type="EMBL" id="AZF78304.1"/>
    </source>
</evidence>
<feature type="domain" description="Carbohydrate kinase PfkB" evidence="11">
    <location>
        <begin position="2"/>
        <end position="277"/>
    </location>
</feature>
<keyword evidence="4 10" id="KW-0547">Nucleotide-binding</keyword>
<feature type="binding site" evidence="10">
    <location>
        <position position="263"/>
    </location>
    <ligand>
        <name>ATP</name>
        <dbReference type="ChEBI" id="CHEBI:30616"/>
    </ligand>
</feature>
<evidence type="ECO:0000256" key="6">
    <source>
        <dbReference type="ARBA" id="ARBA00022840"/>
    </source>
</evidence>
<dbReference type="OMA" id="DIVLIQQ"/>
<reference evidence="28 29" key="4">
    <citation type="journal article" date="2018" name="Proc. Natl. Acad. Sci. U.S.A.">
        <title>Nonmutational mechanism of inheritance in the Archaeon Sulfolobus solfataricus.</title>
        <authorList>
            <person name="Payne S."/>
            <person name="McCarthy S."/>
            <person name="Johnson T."/>
            <person name="North E."/>
            <person name="Blum P."/>
        </authorList>
    </citation>
    <scope>NUCLEOTIDE SEQUENCE [LARGE SCALE GENOMIC DNA]</scope>
    <source>
        <strain evidence="16 28">SARC-H</strain>
        <strain evidence="17 32">SARC-I</strain>
        <strain evidence="19 33">SARC-N</strain>
        <strain evidence="20 34">SARC-O</strain>
        <strain evidence="21 29">SUL120</strain>
        <strain evidence="15 30">SULG</strain>
        <strain evidence="18 31">SULM</strain>
    </source>
</reference>
<dbReference type="Pfam" id="PF00294">
    <property type="entry name" value="PfkB"/>
    <property type="match status" value="1"/>
</dbReference>
<comment type="similarity">
    <text evidence="1">Belongs to the carbohydrate kinase pfkB family.</text>
</comment>
<feature type="binding site" evidence="10">
    <location>
        <begin position="9"/>
        <end position="11"/>
    </location>
    <ligand>
        <name>substrate</name>
    </ligand>
</feature>
<evidence type="ECO:0000313" key="30">
    <source>
        <dbReference type="Proteomes" id="UP000273194"/>
    </source>
</evidence>
<sequence length="293" mass="31836">MIIVVGSYNVDVILKVNKIPEIGETVIADELYITHGGKGSNQAVSASRLGSHVKIIVAVGDDKHGTDAIEFWKSENIDVSKVKVKSGINTGTAYIFVDKKGRNIIVVNRGANYYLSEDDLNNSLEGDILLMQLEIRESVVKKAAKEFNGIKILNPAPANLKDTEILSLVDIITPNEIEFKELVNTDDFEYGLNLLLKKVKKAVIVTLGERGALLATRDGKKVLIPAPKVNVIDETGAGDVFNAALSVYLEKGYDLETAVEYANKVAALSVTKIGALGPKLDEVVRFLEEIDKA</sequence>
<dbReference type="GeneID" id="44128966"/>
<keyword evidence="9 10" id="KW-0119">Carbohydrate metabolism</keyword>
<comment type="subunit">
    <text evidence="10">Homodimer.</text>
</comment>
<dbReference type="Proteomes" id="UP000267993">
    <property type="component" value="Chromosome"/>
</dbReference>
<dbReference type="OrthoDB" id="26949at2157"/>
<comment type="function">
    <text evidence="10">Catalyzes the phosphorylation of ribose at O-5 in a reaction requiring ATP and magnesium. The resulting D-ribose-5-phosphate can then be used either for sythesis of nucleotides, histidine, and tryptophan, or as a component of the pentose phosphate pathway.</text>
</comment>
<dbReference type="EMBL" id="CP033237">
    <property type="protein sequence ID" value="AZF73072.1"/>
    <property type="molecule type" value="Genomic_DNA"/>
</dbReference>
<dbReference type="Proteomes" id="UP000273194">
    <property type="component" value="Chromosome"/>
</dbReference>
<evidence type="ECO:0000313" key="29">
    <source>
        <dbReference type="Proteomes" id="UP000269431"/>
    </source>
</evidence>
<evidence type="ECO:0000313" key="13">
    <source>
        <dbReference type="EMBL" id="AKA76063.1"/>
    </source>
</evidence>
<evidence type="ECO:0000313" key="33">
    <source>
        <dbReference type="Proteomes" id="UP000278715"/>
    </source>
</evidence>
<keyword evidence="7 10" id="KW-0460">Magnesium</keyword>
<evidence type="ECO:0000256" key="2">
    <source>
        <dbReference type="ARBA" id="ARBA00022679"/>
    </source>
</evidence>
<evidence type="ECO:0000256" key="9">
    <source>
        <dbReference type="ARBA" id="ARBA00023277"/>
    </source>
</evidence>
<evidence type="ECO:0000313" key="23">
    <source>
        <dbReference type="EMBL" id="SAI83558.1"/>
    </source>
</evidence>
<dbReference type="PANTHER" id="PTHR10584">
    <property type="entry name" value="SUGAR KINASE"/>
    <property type="match status" value="1"/>
</dbReference>
<dbReference type="GO" id="GO:0005737">
    <property type="term" value="C:cytoplasm"/>
    <property type="evidence" value="ECO:0007669"/>
    <property type="project" value="UniProtKB-SubCell"/>
</dbReference>
<dbReference type="GO" id="GO:0004747">
    <property type="term" value="F:ribokinase activity"/>
    <property type="evidence" value="ECO:0007669"/>
    <property type="project" value="UniProtKB-UniRule"/>
</dbReference>
<dbReference type="CDD" id="cd01174">
    <property type="entry name" value="ribokinase"/>
    <property type="match status" value="1"/>
</dbReference>
<dbReference type="Proteomes" id="UP000269431">
    <property type="component" value="Chromosome"/>
</dbReference>
<keyword evidence="5 10" id="KW-0418">Kinase</keyword>
<keyword evidence="3 10" id="KW-0479">Metal-binding</keyword>
<evidence type="ECO:0000313" key="20">
    <source>
        <dbReference type="EMBL" id="AZF80910.1"/>
    </source>
</evidence>
<reference evidence="23" key="3">
    <citation type="submission" date="2016-04" db="EMBL/GenBank/DDBJ databases">
        <authorList>
            <person name="Evans L.H."/>
            <person name="Alamgir A."/>
            <person name="Owens N."/>
            <person name="Weber N.D."/>
            <person name="Virtaneva K."/>
            <person name="Barbian K."/>
            <person name="Babar A."/>
            <person name="Rosenke K."/>
        </authorList>
    </citation>
    <scope>NUCLEOTIDE SEQUENCE</scope>
    <source>
        <strain evidence="23">P1</strain>
    </source>
</reference>
<dbReference type="GeneID" id="1455260"/>
<feature type="binding site" evidence="10">
    <location>
        <position position="269"/>
    </location>
    <ligand>
        <name>K(+)</name>
        <dbReference type="ChEBI" id="CHEBI:29103"/>
    </ligand>
</feature>
<dbReference type="EC" id="2.7.1.15" evidence="10"/>
<dbReference type="NCBIfam" id="TIGR02152">
    <property type="entry name" value="D_ribokin_bact"/>
    <property type="match status" value="1"/>
</dbReference>
<evidence type="ECO:0000313" key="24">
    <source>
        <dbReference type="Proteomes" id="UP000033057"/>
    </source>
</evidence>
<dbReference type="PANTHER" id="PTHR10584:SF166">
    <property type="entry name" value="RIBOKINASE"/>
    <property type="match status" value="1"/>
</dbReference>
<dbReference type="InterPro" id="IPR029056">
    <property type="entry name" value="Ribokinase-like"/>
</dbReference>
<dbReference type="EMBL" id="CP033235">
    <property type="protein sequence ID" value="AZF67832.1"/>
    <property type="molecule type" value="Genomic_DNA"/>
</dbReference>
<dbReference type="Proteomes" id="UP000033057">
    <property type="component" value="Chromosome"/>
</dbReference>
<feature type="binding site" evidence="10">
    <location>
        <begin position="206"/>
        <end position="211"/>
    </location>
    <ligand>
        <name>ATP</name>
        <dbReference type="ChEBI" id="CHEBI:30616"/>
    </ligand>
</feature>
<evidence type="ECO:0000256" key="5">
    <source>
        <dbReference type="ARBA" id="ARBA00022777"/>
    </source>
</evidence>
<reference evidence="22 35" key="6">
    <citation type="journal article" date="2020" name="Nat. Commun.">
        <title>The structures of two archaeal type IV pili illuminate evolutionary relationships.</title>
        <authorList>
            <person name="Wang F."/>
            <person name="Baquero D.P."/>
            <person name="Su Z."/>
            <person name="Beltran L.C."/>
            <person name="Prangishvili D."/>
            <person name="Krupovic M."/>
            <person name="Egelman E.H."/>
        </authorList>
    </citation>
    <scope>NUCLEOTIDE SEQUENCE [LARGE SCALE GENOMIC DNA]</scope>
    <source>
        <strain evidence="22 35">POZ149</strain>
    </source>
</reference>
<feature type="binding site" evidence="10">
    <location>
        <position position="233"/>
    </location>
    <ligand>
        <name>K(+)</name>
        <dbReference type="ChEBI" id="CHEBI:29103"/>
    </ligand>
</feature>
<dbReference type="SUPFAM" id="SSF53613">
    <property type="entry name" value="Ribokinase-like"/>
    <property type="match status" value="1"/>
</dbReference>
<evidence type="ECO:0000313" key="34">
    <source>
        <dbReference type="Proteomes" id="UP000282269"/>
    </source>
</evidence>
<feature type="binding site" evidence="10">
    <location>
        <position position="239"/>
    </location>
    <ligand>
        <name>substrate</name>
    </ligand>
</feature>
<evidence type="ECO:0000313" key="12">
    <source>
        <dbReference type="EMBL" id="AKA73364.1"/>
    </source>
</evidence>
<dbReference type="EMBL" id="CP011057">
    <property type="protein sequence ID" value="AKA78756.1"/>
    <property type="molecule type" value="Genomic_DNA"/>
</dbReference>
<dbReference type="AlphaFoldDB" id="A0A0E3MDZ3"/>
<dbReference type="PATRIC" id="fig|2287.6.peg.1079"/>
<evidence type="ECO:0000256" key="7">
    <source>
        <dbReference type="ARBA" id="ARBA00022842"/>
    </source>
</evidence>
<comment type="subcellular location">
    <subcellularLocation>
        <location evidence="10">Cytoplasm</location>
    </subcellularLocation>
</comment>
<comment type="activity regulation">
    <text evidence="10">Activated by a monovalent cation that binds near, but not in, the active site. The most likely occupant of the site in vivo is potassium. Ion binding induces a conformational change that may alter substrate affinity.</text>
</comment>
<dbReference type="EMBL" id="CP033241">
    <property type="protein sequence ID" value="AZF83550.1"/>
    <property type="molecule type" value="Genomic_DNA"/>
</dbReference>
<evidence type="ECO:0000313" key="14">
    <source>
        <dbReference type="EMBL" id="AKA78756.1"/>
    </source>
</evidence>
<dbReference type="Proteomes" id="UP000282269">
    <property type="component" value="Chromosome"/>
</dbReference>
<feature type="active site" description="Proton acceptor" evidence="10">
    <location>
        <position position="239"/>
    </location>
</feature>
<evidence type="ECO:0000313" key="26">
    <source>
        <dbReference type="Proteomes" id="UP000033106"/>
    </source>
</evidence>
<keyword evidence="10" id="KW-0963">Cytoplasm</keyword>
<feature type="binding site" evidence="10">
    <location>
        <position position="134"/>
    </location>
    <ligand>
        <name>substrate</name>
    </ligand>
</feature>
<accession>A0A0E3MDZ3</accession>
<comment type="similarity">
    <text evidence="10">Belongs to the carbohydrate kinase PfkB family. Ribokinase subfamily.</text>
</comment>
<evidence type="ECO:0000256" key="10">
    <source>
        <dbReference type="HAMAP-Rule" id="MF_01987"/>
    </source>
</evidence>
<dbReference type="Proteomes" id="UP000033106">
    <property type="component" value="Chromosome"/>
</dbReference>
<dbReference type="Proteomes" id="UP000275843">
    <property type="component" value="Chromosome"/>
</dbReference>
<dbReference type="Proteomes" id="UP000033085">
    <property type="component" value="Chromosome"/>
</dbReference>
<dbReference type="HAMAP" id="MF_01987">
    <property type="entry name" value="Ribokinase"/>
    <property type="match status" value="1"/>
</dbReference>
<evidence type="ECO:0000259" key="11">
    <source>
        <dbReference type="Pfam" id="PF00294"/>
    </source>
</evidence>
<evidence type="ECO:0000313" key="27">
    <source>
        <dbReference type="Proteomes" id="UP000076770"/>
    </source>
</evidence>
<dbReference type="EMBL" id="LT549890">
    <property type="protein sequence ID" value="SAI83558.1"/>
    <property type="molecule type" value="Genomic_DNA"/>
</dbReference>
<dbReference type="Proteomes" id="UP000594632">
    <property type="component" value="Chromosome"/>
</dbReference>
<dbReference type="EMBL" id="CP033239">
    <property type="protein sequence ID" value="AZF78304.1"/>
    <property type="molecule type" value="Genomic_DNA"/>
</dbReference>
<protein>
    <recommendedName>
        <fullName evidence="10">Ribokinase</fullName>
        <shortName evidence="10">RK</shortName>
        <ecNumber evidence="10">2.7.1.15</ecNumber>
    </recommendedName>
</protein>
<reference evidence="13" key="5">
    <citation type="submission" date="2018-10" db="EMBL/GenBank/DDBJ databases">
        <authorList>
            <person name="McCarthy S."/>
            <person name="Gradnigo J."/>
            <person name="Johnson T."/>
            <person name="Payne S."/>
            <person name="Lipzen A."/>
            <person name="Schackwitz W."/>
            <person name="Martin J."/>
            <person name="Moriyama E."/>
            <person name="Blum P."/>
        </authorList>
    </citation>
    <scope>NUCLEOTIDE SEQUENCE</scope>
    <source>
        <strain evidence="12">SARC-B</strain>
        <strain evidence="13">SARC-C</strain>
        <strain evidence="14">SULA</strain>
    </source>
</reference>
<comment type="cofactor">
    <cofactor evidence="10">
        <name>Mg(2+)</name>
        <dbReference type="ChEBI" id="CHEBI:18420"/>
    </cofactor>
    <text evidence="10">Requires a divalent cation, most likely magnesium in vivo, as an electrophilic catalyst to aid phosphoryl group transfer. It is the chelate of the metal and the nucleotide that is the actual substrate.</text>
</comment>
<dbReference type="GO" id="GO:0046872">
    <property type="term" value="F:metal ion binding"/>
    <property type="evidence" value="ECO:0007669"/>
    <property type="project" value="UniProtKB-KW"/>
</dbReference>
<feature type="binding site" evidence="10">
    <location>
        <position position="272"/>
    </location>
    <ligand>
        <name>K(+)</name>
        <dbReference type="ChEBI" id="CHEBI:29103"/>
    </ligand>
</feature>
<dbReference type="FunFam" id="3.40.1190.20:FF:000053">
    <property type="entry name" value="Ribokinase"/>
    <property type="match status" value="1"/>
</dbReference>
<evidence type="ECO:0000313" key="16">
    <source>
        <dbReference type="EMBL" id="AZF70452.1"/>
    </source>
</evidence>
<feature type="binding site" evidence="10">
    <location>
        <position position="235"/>
    </location>
    <ligand>
        <name>K(+)</name>
        <dbReference type="ChEBI" id="CHEBI:29103"/>
    </ligand>
</feature>
<dbReference type="Proteomes" id="UP000076770">
    <property type="component" value="Chromosome i"/>
</dbReference>
<evidence type="ECO:0000313" key="17">
    <source>
        <dbReference type="EMBL" id="AZF73072.1"/>
    </source>
</evidence>
<evidence type="ECO:0000313" key="25">
    <source>
        <dbReference type="Proteomes" id="UP000033085"/>
    </source>
</evidence>
<reference evidence="27" key="2">
    <citation type="submission" date="2016-04" db="EMBL/GenBank/DDBJ databases">
        <authorList>
            <person name="Shah S.A."/>
            <person name="Garrett R.A."/>
        </authorList>
    </citation>
    <scope>NUCLEOTIDE SEQUENCE [LARGE SCALE GENOMIC DNA]</scope>
    <source>
        <strain evidence="27">ATCC 35091 / DSM 1616 / JCM 8930 / NBRC 15331 / P1</strain>
    </source>
</reference>
<dbReference type="EMBL" id="CP033238">
    <property type="protein sequence ID" value="AZF75697.1"/>
    <property type="molecule type" value="Genomic_DNA"/>
</dbReference>
<dbReference type="KEGG" id="ssol:SULB_1022"/>
<feature type="binding site" evidence="10">
    <location>
        <begin position="37"/>
        <end position="41"/>
    </location>
    <ligand>
        <name>substrate</name>
    </ligand>
</feature>
<evidence type="ECO:0000256" key="4">
    <source>
        <dbReference type="ARBA" id="ARBA00022741"/>
    </source>
</evidence>
<dbReference type="Gene3D" id="3.40.1190.20">
    <property type="match status" value="1"/>
</dbReference>
<reference evidence="24 25" key="1">
    <citation type="journal article" date="2015" name="Genome Announc.">
        <title>Complete Genome Sequence of Sulfolobus solfataricus Strain 98/2 and Evolved Derivatives.</title>
        <authorList>
            <person name="McCarthy S."/>
            <person name="Gradnigo J."/>
            <person name="Johnson T."/>
            <person name="Payne S."/>
            <person name="Lipzen A."/>
            <person name="Martin J."/>
            <person name="Schackwitz W."/>
            <person name="Moriyama E."/>
            <person name="Blum P."/>
        </authorList>
    </citation>
    <scope>NUCLEOTIDE SEQUENCE [LARGE SCALE GENOMIC DNA]</scope>
    <source>
        <strain evidence="24">98/2 SULC</strain>
        <strain evidence="12">SARC-B</strain>
        <strain evidence="13">SARC-C</strain>
        <strain evidence="14 26">SULA</strain>
        <strain evidence="25">SULB</strain>
    </source>
</reference>
<dbReference type="PRINTS" id="PR00990">
    <property type="entry name" value="RIBOKINASE"/>
</dbReference>
<feature type="binding site" evidence="10">
    <location>
        <position position="175"/>
    </location>
    <ligand>
        <name>ATP</name>
        <dbReference type="ChEBI" id="CHEBI:30616"/>
    </ligand>
</feature>
<dbReference type="KEGG" id="ssof:SULC_1021"/>
<dbReference type="InterPro" id="IPR011611">
    <property type="entry name" value="PfkB_dom"/>
</dbReference>
<evidence type="ECO:0000313" key="32">
    <source>
        <dbReference type="Proteomes" id="UP000275843"/>
    </source>
</evidence>
<evidence type="ECO:0000256" key="8">
    <source>
        <dbReference type="ARBA" id="ARBA00022958"/>
    </source>
</evidence>
<dbReference type="EMBL" id="CP033236">
    <property type="protein sequence ID" value="AZF70452.1"/>
    <property type="molecule type" value="Genomic_DNA"/>
</dbReference>
<dbReference type="GO" id="GO:0019303">
    <property type="term" value="P:D-ribose catabolic process"/>
    <property type="evidence" value="ECO:0007669"/>
    <property type="project" value="UniProtKB-UniRule"/>
</dbReference>
<evidence type="ECO:0000313" key="35">
    <source>
        <dbReference type="Proteomes" id="UP000594632"/>
    </source>
</evidence>
<evidence type="ECO:0000256" key="1">
    <source>
        <dbReference type="ARBA" id="ARBA00005380"/>
    </source>
</evidence>
<keyword evidence="2 10" id="KW-0808">Transferase</keyword>
<evidence type="ECO:0000313" key="28">
    <source>
        <dbReference type="Proteomes" id="UP000267993"/>
    </source>
</evidence>
<evidence type="ECO:0000313" key="18">
    <source>
        <dbReference type="EMBL" id="AZF75697.1"/>
    </source>
</evidence>
<proteinExistence type="inferred from homology"/>
<keyword evidence="6 10" id="KW-0067">ATP-binding</keyword>
<evidence type="ECO:0000256" key="3">
    <source>
        <dbReference type="ARBA" id="ARBA00022723"/>
    </source>
</evidence>
<dbReference type="InterPro" id="IPR011877">
    <property type="entry name" value="Ribokinase"/>
</dbReference>
<dbReference type="InterPro" id="IPR002139">
    <property type="entry name" value="Ribo/fructo_kinase"/>
</dbReference>
<evidence type="ECO:0000313" key="22">
    <source>
        <dbReference type="EMBL" id="QPG50343.1"/>
    </source>
</evidence>
<name>A0A0E3MDZ3_SACSO</name>
<dbReference type="GO" id="GO:0005524">
    <property type="term" value="F:ATP binding"/>
    <property type="evidence" value="ECO:0007669"/>
    <property type="project" value="UniProtKB-UniRule"/>
</dbReference>
<feature type="binding site" evidence="10">
    <location>
        <position position="274"/>
    </location>
    <ligand>
        <name>K(+)</name>
        <dbReference type="ChEBI" id="CHEBI:29103"/>
    </ligand>
</feature>
<dbReference type="KEGG" id="ssoa:SULA_1020"/>
<dbReference type="Proteomes" id="UP000278715">
    <property type="component" value="Chromosome"/>
</dbReference>
<dbReference type="EMBL" id="CP011056">
    <property type="protein sequence ID" value="AKA76063.1"/>
    <property type="molecule type" value="Genomic_DNA"/>
</dbReference>
<dbReference type="EMBL" id="CP011055">
    <property type="protein sequence ID" value="AKA73364.1"/>
    <property type="molecule type" value="Genomic_DNA"/>
</dbReference>
<dbReference type="RefSeq" id="WP_009989648.1">
    <property type="nucleotide sequence ID" value="NZ_CP011055.2"/>
</dbReference>
<comment type="pathway">
    <text evidence="10">Carbohydrate metabolism; D-ribose degradation; D-ribose 5-phosphate from beta-D-ribopyranose: step 2/2.</text>
</comment>
<organism evidence="13 24">
    <name type="scientific">Saccharolobus solfataricus</name>
    <name type="common">Sulfolobus solfataricus</name>
    <dbReference type="NCBI Taxonomy" id="2287"/>
    <lineage>
        <taxon>Archaea</taxon>
        <taxon>Thermoproteota</taxon>
        <taxon>Thermoprotei</taxon>
        <taxon>Sulfolobales</taxon>
        <taxon>Sulfolobaceae</taxon>
        <taxon>Saccharolobus</taxon>
    </lineage>
</organism>
<dbReference type="EMBL" id="CP033240">
    <property type="protein sequence ID" value="AZF80910.1"/>
    <property type="molecule type" value="Genomic_DNA"/>
</dbReference>
<dbReference type="EMBL" id="CP050869">
    <property type="protein sequence ID" value="QPG50343.1"/>
    <property type="molecule type" value="Genomic_DNA"/>
</dbReference>
<evidence type="ECO:0000313" key="21">
    <source>
        <dbReference type="EMBL" id="AZF83550.1"/>
    </source>
</evidence>
<keyword evidence="8 10" id="KW-0630">Potassium</keyword>
<gene>
    <name evidence="10 13" type="primary">rbsK</name>
    <name evidence="22" type="ORF">HFC64_11490</name>
    <name evidence="23" type="ORF">SSOP1_0004</name>
    <name evidence="14" type="ORF">SULA_1020</name>
    <name evidence="12" type="ORF">SULB_1022</name>
    <name evidence="13" type="ORF">SULC_1021</name>
    <name evidence="15" type="ORF">SULG_05010</name>
    <name evidence="16" type="ORF">SULH_05010</name>
    <name evidence="17" type="ORF">SULI_05010</name>
    <name evidence="18" type="ORF">SULM_05010</name>
    <name evidence="19" type="ORF">SULN_05010</name>
    <name evidence="20" type="ORF">SULO_05020</name>
    <name evidence="21" type="ORF">SULZ_05255</name>
</gene>
<evidence type="ECO:0000313" key="15">
    <source>
        <dbReference type="EMBL" id="AZF67832.1"/>
    </source>
</evidence>
<comment type="caution">
    <text evidence="10">Lacks conserved residue(s) required for the propagation of feature annotation.</text>
</comment>
<comment type="catalytic activity">
    <reaction evidence="10">
        <text>D-ribose + ATP = D-ribose 5-phosphate + ADP + H(+)</text>
        <dbReference type="Rhea" id="RHEA:13697"/>
        <dbReference type="ChEBI" id="CHEBI:15378"/>
        <dbReference type="ChEBI" id="CHEBI:30616"/>
        <dbReference type="ChEBI" id="CHEBI:47013"/>
        <dbReference type="ChEBI" id="CHEBI:78346"/>
        <dbReference type="ChEBI" id="CHEBI:456216"/>
        <dbReference type="EC" id="2.7.1.15"/>
    </reaction>
</comment>
<dbReference type="UniPathway" id="UPA00916">
    <property type="reaction ID" value="UER00889"/>
</dbReference>